<evidence type="ECO:0000256" key="1">
    <source>
        <dbReference type="SAM" id="MobiDB-lite"/>
    </source>
</evidence>
<keyword evidence="2" id="KW-1133">Transmembrane helix</keyword>
<evidence type="ECO:0000256" key="2">
    <source>
        <dbReference type="SAM" id="Phobius"/>
    </source>
</evidence>
<keyword evidence="3" id="KW-0378">Hydrolase</keyword>
<dbReference type="InterPro" id="IPR011659">
    <property type="entry name" value="WD40"/>
</dbReference>
<comment type="caution">
    <text evidence="3">The sequence shown here is derived from an EMBL/GenBank/DDBJ whole genome shotgun (WGS) entry which is preliminary data.</text>
</comment>
<dbReference type="Proteomes" id="UP000631553">
    <property type="component" value="Unassembled WGS sequence"/>
</dbReference>
<name>A0ABX2RLF4_9ACTN</name>
<feature type="region of interest" description="Disordered" evidence="1">
    <location>
        <begin position="67"/>
        <end position="93"/>
    </location>
</feature>
<keyword evidence="4" id="KW-1185">Reference proteome</keyword>
<organism evidence="3 4">
    <name type="scientific">Micromonospora purpureochromogenes</name>
    <dbReference type="NCBI Taxonomy" id="47872"/>
    <lineage>
        <taxon>Bacteria</taxon>
        <taxon>Bacillati</taxon>
        <taxon>Actinomycetota</taxon>
        <taxon>Actinomycetes</taxon>
        <taxon>Micromonosporales</taxon>
        <taxon>Micromonosporaceae</taxon>
        <taxon>Micromonospora</taxon>
    </lineage>
</organism>
<evidence type="ECO:0000313" key="4">
    <source>
        <dbReference type="Proteomes" id="UP000631553"/>
    </source>
</evidence>
<dbReference type="SUPFAM" id="SSF82171">
    <property type="entry name" value="DPP6 N-terminal domain-like"/>
    <property type="match status" value="1"/>
</dbReference>
<gene>
    <name evidence="3" type="ORF">HDA35_001854</name>
</gene>
<dbReference type="InterPro" id="IPR011042">
    <property type="entry name" value="6-blade_b-propeller_TolB-like"/>
</dbReference>
<feature type="transmembrane region" description="Helical" evidence="2">
    <location>
        <begin position="43"/>
        <end position="62"/>
    </location>
</feature>
<keyword evidence="3" id="KW-0645">Protease</keyword>
<dbReference type="RefSeq" id="WP_179802417.1">
    <property type="nucleotide sequence ID" value="NZ_JACCCQ010000001.1"/>
</dbReference>
<dbReference type="Pfam" id="PF07676">
    <property type="entry name" value="PD40"/>
    <property type="match status" value="1"/>
</dbReference>
<protein>
    <submittedName>
        <fullName evidence="3">Dipeptidyl aminopeptidase/acylaminoacyl peptidase</fullName>
    </submittedName>
</protein>
<evidence type="ECO:0000313" key="3">
    <source>
        <dbReference type="EMBL" id="NYF56023.1"/>
    </source>
</evidence>
<keyword evidence="2" id="KW-0472">Membrane</keyword>
<dbReference type="GO" id="GO:0004177">
    <property type="term" value="F:aminopeptidase activity"/>
    <property type="evidence" value="ECO:0007669"/>
    <property type="project" value="UniProtKB-KW"/>
</dbReference>
<sequence>MTNATEDSLRAAVHQLADEARSVPGLAERALRGGRRIRRRRRVTASAGAILTAVALATPFLLARPQPTTRVAEPTRTGTATRSAPVSVEPKSGGNWTSAPLVLPGGWVVTGAIDATDPTSWAWVLDRESGRYRTVDGYAQVWAAPRGHVAAVLSFERPSETGLLDLRTGEVRWIRTGRQIMQPQWSPDGSRLVLTIDDKDAGTTAIGVLTATGRFRDFLVDTKKFFCTDYCFFTWGPDGREVAFQQTDPALPRSESARHPRRGVQFFSAEDGRPTRFLAVRGDPAGPWSWSPDGQRVVLTGPDGPQLVEVATGGVLRPMPDADAVWVDDGRLLYRSHDKSAPMVLIDDEGRELERQPLPPGLIDQHVSMAPK</sequence>
<dbReference type="Gene3D" id="2.120.10.30">
    <property type="entry name" value="TolB, C-terminal domain"/>
    <property type="match status" value="1"/>
</dbReference>
<dbReference type="EMBL" id="JACCCQ010000001">
    <property type="protein sequence ID" value="NYF56023.1"/>
    <property type="molecule type" value="Genomic_DNA"/>
</dbReference>
<reference evidence="3 4" key="1">
    <citation type="submission" date="2020-07" db="EMBL/GenBank/DDBJ databases">
        <title>Sequencing the genomes of 1000 actinobacteria strains.</title>
        <authorList>
            <person name="Klenk H.-P."/>
        </authorList>
    </citation>
    <scope>NUCLEOTIDE SEQUENCE [LARGE SCALE GENOMIC DNA]</scope>
    <source>
        <strain evidence="3 4">DSM 43814</strain>
    </source>
</reference>
<keyword evidence="2" id="KW-0812">Transmembrane</keyword>
<accession>A0ABX2RLF4</accession>
<proteinExistence type="predicted"/>
<keyword evidence="3" id="KW-0031">Aminopeptidase</keyword>